<keyword evidence="3" id="KW-1185">Reference proteome</keyword>
<reference evidence="2 3" key="1">
    <citation type="submission" date="2021-06" db="EMBL/GenBank/DDBJ databases">
        <authorList>
            <person name="Palmer J.M."/>
        </authorList>
    </citation>
    <scope>NUCLEOTIDE SEQUENCE [LARGE SCALE GENOMIC DNA]</scope>
    <source>
        <strain evidence="3">if_2019</strain>
        <tissue evidence="2">Muscle</tissue>
    </source>
</reference>
<name>A0ABV0TK82_9TELE</name>
<sequence length="144" mass="16154">MHQLGKRAGPTNRPRLSTTHQPLQCRYKMCSIAPPTQSQPCTRRVVRATEESIGRRPPQHTKDRGPRQPHISTPEVPQYVGCTHSLTAQAASPSTIAKSEPNPPQLMDWALNLRTEIQKNPNNPERAEMPKIKTRDLPFRLGGP</sequence>
<organism evidence="2 3">
    <name type="scientific">Ilyodon furcidens</name>
    <name type="common">goldbreast splitfin</name>
    <dbReference type="NCBI Taxonomy" id="33524"/>
    <lineage>
        <taxon>Eukaryota</taxon>
        <taxon>Metazoa</taxon>
        <taxon>Chordata</taxon>
        <taxon>Craniata</taxon>
        <taxon>Vertebrata</taxon>
        <taxon>Euteleostomi</taxon>
        <taxon>Actinopterygii</taxon>
        <taxon>Neopterygii</taxon>
        <taxon>Teleostei</taxon>
        <taxon>Neoteleostei</taxon>
        <taxon>Acanthomorphata</taxon>
        <taxon>Ovalentaria</taxon>
        <taxon>Atherinomorphae</taxon>
        <taxon>Cyprinodontiformes</taxon>
        <taxon>Goodeidae</taxon>
        <taxon>Ilyodon</taxon>
    </lineage>
</organism>
<dbReference type="Proteomes" id="UP001482620">
    <property type="component" value="Unassembled WGS sequence"/>
</dbReference>
<evidence type="ECO:0000313" key="2">
    <source>
        <dbReference type="EMBL" id="MEQ2233313.1"/>
    </source>
</evidence>
<proteinExistence type="predicted"/>
<feature type="region of interest" description="Disordered" evidence="1">
    <location>
        <begin position="1"/>
        <end position="20"/>
    </location>
</feature>
<feature type="region of interest" description="Disordered" evidence="1">
    <location>
        <begin position="118"/>
        <end position="144"/>
    </location>
</feature>
<feature type="region of interest" description="Disordered" evidence="1">
    <location>
        <begin position="49"/>
        <end position="77"/>
    </location>
</feature>
<dbReference type="EMBL" id="JAHRIQ010036876">
    <property type="protein sequence ID" value="MEQ2233313.1"/>
    <property type="molecule type" value="Genomic_DNA"/>
</dbReference>
<comment type="caution">
    <text evidence="2">The sequence shown here is derived from an EMBL/GenBank/DDBJ whole genome shotgun (WGS) entry which is preliminary data.</text>
</comment>
<evidence type="ECO:0000313" key="3">
    <source>
        <dbReference type="Proteomes" id="UP001482620"/>
    </source>
</evidence>
<feature type="compositionally biased region" description="Basic and acidic residues" evidence="1">
    <location>
        <begin position="49"/>
        <end position="66"/>
    </location>
</feature>
<accession>A0ABV0TK82</accession>
<evidence type="ECO:0000256" key="1">
    <source>
        <dbReference type="SAM" id="MobiDB-lite"/>
    </source>
</evidence>
<feature type="compositionally biased region" description="Basic and acidic residues" evidence="1">
    <location>
        <begin position="125"/>
        <end position="138"/>
    </location>
</feature>
<gene>
    <name evidence="2" type="ORF">ILYODFUR_020514</name>
</gene>
<protein>
    <submittedName>
        <fullName evidence="2">Uncharacterized protein</fullName>
    </submittedName>
</protein>